<evidence type="ECO:0000256" key="7">
    <source>
        <dbReference type="ARBA" id="ARBA00022792"/>
    </source>
</evidence>
<keyword evidence="7" id="KW-0999">Mitochondrion inner membrane</keyword>
<comment type="subcellular location">
    <subcellularLocation>
        <location evidence="1">Mitochondrion inner membrane</location>
    </subcellularLocation>
    <subcellularLocation>
        <location evidence="2">Mitochondrion intermembrane space</location>
    </subcellularLocation>
</comment>
<keyword evidence="11" id="KW-0496">Mitochondrion</keyword>
<dbReference type="InterPro" id="IPR002048">
    <property type="entry name" value="EF_hand_dom"/>
</dbReference>
<dbReference type="EMBL" id="HBHD01000353">
    <property type="protein sequence ID" value="CAD9650900.1"/>
    <property type="molecule type" value="Transcribed_RNA"/>
</dbReference>
<dbReference type="PANTHER" id="PTHR12294:SF1">
    <property type="entry name" value="CALCIUM UPTAKE PROTEIN 1, MITOCHONDRIAL"/>
    <property type="match status" value="1"/>
</dbReference>
<accession>A0A7S2QT81</accession>
<evidence type="ECO:0000256" key="11">
    <source>
        <dbReference type="ARBA" id="ARBA00023128"/>
    </source>
</evidence>
<keyword evidence="5" id="KW-0479">Metal-binding</keyword>
<dbReference type="PROSITE" id="PS00018">
    <property type="entry name" value="EF_HAND_1"/>
    <property type="match status" value="1"/>
</dbReference>
<keyword evidence="3" id="KW-0813">Transport</keyword>
<keyword evidence="6" id="KW-0677">Repeat</keyword>
<evidence type="ECO:0000256" key="6">
    <source>
        <dbReference type="ARBA" id="ARBA00022737"/>
    </source>
</evidence>
<dbReference type="InterPro" id="IPR011992">
    <property type="entry name" value="EF-hand-dom_pair"/>
</dbReference>
<feature type="domain" description="EF-hand" evidence="14">
    <location>
        <begin position="227"/>
        <end position="262"/>
    </location>
</feature>
<keyword evidence="12" id="KW-0472">Membrane</keyword>
<dbReference type="GO" id="GO:0051560">
    <property type="term" value="P:mitochondrial calcium ion homeostasis"/>
    <property type="evidence" value="ECO:0007669"/>
    <property type="project" value="TreeGrafter"/>
</dbReference>
<keyword evidence="8" id="KW-0106">Calcium</keyword>
<organism evidence="15">
    <name type="scientific">Chlamydomonas chlamydogama</name>
    <dbReference type="NCBI Taxonomy" id="225041"/>
    <lineage>
        <taxon>Eukaryota</taxon>
        <taxon>Viridiplantae</taxon>
        <taxon>Chlorophyta</taxon>
        <taxon>core chlorophytes</taxon>
        <taxon>Chlorophyceae</taxon>
        <taxon>CS clade</taxon>
        <taxon>Chlamydomonadales</taxon>
        <taxon>Chlamydomonadaceae</taxon>
        <taxon>Chlamydomonas</taxon>
    </lineage>
</organism>
<dbReference type="Gene3D" id="1.10.238.10">
    <property type="entry name" value="EF-hand"/>
    <property type="match status" value="2"/>
</dbReference>
<keyword evidence="9" id="KW-0809">Transit peptide</keyword>
<dbReference type="SUPFAM" id="SSF47473">
    <property type="entry name" value="EF-hand"/>
    <property type="match status" value="2"/>
</dbReference>
<evidence type="ECO:0000256" key="8">
    <source>
        <dbReference type="ARBA" id="ARBA00022837"/>
    </source>
</evidence>
<evidence type="ECO:0000256" key="4">
    <source>
        <dbReference type="ARBA" id="ARBA00022568"/>
    </source>
</evidence>
<evidence type="ECO:0000259" key="14">
    <source>
        <dbReference type="PROSITE" id="PS50222"/>
    </source>
</evidence>
<dbReference type="SMART" id="SM00054">
    <property type="entry name" value="EFh"/>
    <property type="match status" value="2"/>
</dbReference>
<dbReference type="GO" id="GO:0005509">
    <property type="term" value="F:calcium ion binding"/>
    <property type="evidence" value="ECO:0007669"/>
    <property type="project" value="InterPro"/>
</dbReference>
<gene>
    <name evidence="15" type="ORF">CCHL1392_LOCUS180</name>
</gene>
<evidence type="ECO:0000256" key="13">
    <source>
        <dbReference type="ARBA" id="ARBA00038333"/>
    </source>
</evidence>
<dbReference type="InterPro" id="IPR018247">
    <property type="entry name" value="EF_Hand_1_Ca_BS"/>
</dbReference>
<keyword evidence="10" id="KW-0406">Ion transport</keyword>
<dbReference type="AlphaFoldDB" id="A0A7S2QT81"/>
<dbReference type="PANTHER" id="PTHR12294">
    <property type="entry name" value="EF HAND DOMAIN FAMILY A1,A2-RELATED"/>
    <property type="match status" value="1"/>
</dbReference>
<dbReference type="Pfam" id="PF13499">
    <property type="entry name" value="EF-hand_7"/>
    <property type="match status" value="1"/>
</dbReference>
<dbReference type="PROSITE" id="PS50222">
    <property type="entry name" value="EF_HAND_2"/>
    <property type="match status" value="1"/>
</dbReference>
<evidence type="ECO:0000256" key="9">
    <source>
        <dbReference type="ARBA" id="ARBA00022946"/>
    </source>
</evidence>
<protein>
    <recommendedName>
        <fullName evidence="14">EF-hand domain-containing protein</fullName>
    </recommendedName>
</protein>
<name>A0A7S2QT81_9CHLO</name>
<keyword evidence="4" id="KW-0109">Calcium transport</keyword>
<evidence type="ECO:0000256" key="10">
    <source>
        <dbReference type="ARBA" id="ARBA00023065"/>
    </source>
</evidence>
<dbReference type="GO" id="GO:0005758">
    <property type="term" value="C:mitochondrial intermembrane space"/>
    <property type="evidence" value="ECO:0007669"/>
    <property type="project" value="UniProtKB-SubCell"/>
</dbReference>
<proteinExistence type="inferred from homology"/>
<evidence type="ECO:0000256" key="1">
    <source>
        <dbReference type="ARBA" id="ARBA00004273"/>
    </source>
</evidence>
<comment type="similarity">
    <text evidence="13">Belongs to the MICU1 family. MICU1 subfamily.</text>
</comment>
<dbReference type="GO" id="GO:1990246">
    <property type="term" value="C:uniplex complex"/>
    <property type="evidence" value="ECO:0007669"/>
    <property type="project" value="TreeGrafter"/>
</dbReference>
<sequence>MSIVTGASPKLIAHGVFNILKTIEKGNSFFRCASTLSSTVSSSSTGQRCVCPGQPAAVAVAYKARTEHKQHTHHEKWWFGAIVGSAALSFAATPALCESIEGDVEDKAFLDEQSRTLLSLDTRQRLFFKYEKRIRDNSPLDKVFDYFASQERDGVKYMVPADLLRAVVPTYPASESKSVRGGSLDGERKAKVPGSKRSTSFFQQFDVDGDGLISYLEYLLVLTLLSIPENDVKTIFNVVDLDSNGVLDAEEFAAIIKLLQNMASVQAGSVGRPKLKPSSESGLLVTFFGHDQKGKLQLAEFTRFLSRLHEELVRLEFEHYDVQGRGYIPAIDFARSLVASAHVKKVDALLDKVSSLESQLGPVRISFQDFAAVHALHRHWHKLLVSLDFIAQVGRTISQDDLQKLLIKVAGVKLSKQALDIIMLVFDDGTGKMDTGALLEVLQRREYMWSRRHEGSEASKSKLQRVLGCMKKCYYDL</sequence>
<evidence type="ECO:0000313" key="15">
    <source>
        <dbReference type="EMBL" id="CAD9650900.1"/>
    </source>
</evidence>
<evidence type="ECO:0000256" key="2">
    <source>
        <dbReference type="ARBA" id="ARBA00004569"/>
    </source>
</evidence>
<dbReference type="CDD" id="cd00051">
    <property type="entry name" value="EFh"/>
    <property type="match status" value="1"/>
</dbReference>
<dbReference type="GO" id="GO:0036444">
    <property type="term" value="P:calcium import into the mitochondrion"/>
    <property type="evidence" value="ECO:0007669"/>
    <property type="project" value="TreeGrafter"/>
</dbReference>
<evidence type="ECO:0000256" key="12">
    <source>
        <dbReference type="ARBA" id="ARBA00023136"/>
    </source>
</evidence>
<evidence type="ECO:0000256" key="3">
    <source>
        <dbReference type="ARBA" id="ARBA00022448"/>
    </source>
</evidence>
<evidence type="ECO:0000256" key="5">
    <source>
        <dbReference type="ARBA" id="ARBA00022723"/>
    </source>
</evidence>
<dbReference type="InterPro" id="IPR039800">
    <property type="entry name" value="MICU1/2/3"/>
</dbReference>
<reference evidence="15" key="1">
    <citation type="submission" date="2021-01" db="EMBL/GenBank/DDBJ databases">
        <authorList>
            <person name="Corre E."/>
            <person name="Pelletier E."/>
            <person name="Niang G."/>
            <person name="Scheremetjew M."/>
            <person name="Finn R."/>
            <person name="Kale V."/>
            <person name="Holt S."/>
            <person name="Cochrane G."/>
            <person name="Meng A."/>
            <person name="Brown T."/>
            <person name="Cohen L."/>
        </authorList>
    </citation>
    <scope>NUCLEOTIDE SEQUENCE</scope>
    <source>
        <strain evidence="15">SAG 11-48b</strain>
    </source>
</reference>